<dbReference type="Pfam" id="PF12796">
    <property type="entry name" value="Ank_2"/>
    <property type="match status" value="1"/>
</dbReference>
<dbReference type="GO" id="GO:0005886">
    <property type="term" value="C:plasma membrane"/>
    <property type="evidence" value="ECO:0007669"/>
    <property type="project" value="TreeGrafter"/>
</dbReference>
<dbReference type="AlphaFoldDB" id="A0A9Q0CW13"/>
<dbReference type="InterPro" id="IPR002110">
    <property type="entry name" value="Ankyrin_rpt"/>
</dbReference>
<evidence type="ECO:0000256" key="4">
    <source>
        <dbReference type="ARBA" id="ARBA00022989"/>
    </source>
</evidence>
<organism evidence="10 11">
    <name type="scientific">Rhynchospora breviuscula</name>
    <dbReference type="NCBI Taxonomy" id="2022672"/>
    <lineage>
        <taxon>Eukaryota</taxon>
        <taxon>Viridiplantae</taxon>
        <taxon>Streptophyta</taxon>
        <taxon>Embryophyta</taxon>
        <taxon>Tracheophyta</taxon>
        <taxon>Spermatophyta</taxon>
        <taxon>Magnoliopsida</taxon>
        <taxon>Liliopsida</taxon>
        <taxon>Poales</taxon>
        <taxon>Cyperaceae</taxon>
        <taxon>Cyperoideae</taxon>
        <taxon>Rhynchosporeae</taxon>
        <taxon>Rhynchospora</taxon>
    </lineage>
</organism>
<evidence type="ECO:0000256" key="8">
    <source>
        <dbReference type="SAM" id="Phobius"/>
    </source>
</evidence>
<sequence length="379" mass="42118">MAKELLTLEPATIVKGSDILGSTPLHYAASTGDARMAQKLLILDASLAYCDDSFGLFPVHVAAYMGHLRTLFILLENNLDSWELLDQRGRNFLHVGAEGNSSIIFKLFGTAKFRRYRGVIRKASCVRDNEGNTPLHIAARCGRELAVDALLQKEWVDFALTSLDNLALSKSKISTKSYEEIYQHYETLQEVGKAEASPQNWLISYIINKRNSLEDSDTLATKVRTVAFGSVLIVTVTFAAAVNPPGGYKSDGTPVLGRKYIFRAFILADVAAFVSSFYCTLFLVFLGVIKIPGHLLQDQLDWIQHLFTFASTSLGLAFALVLYVVLSPVSKGFSICVFVVALPMLSMQRQWFKNRMPLGIWVLGWIAPFLTVFLLAFIK</sequence>
<keyword evidence="5 7" id="KW-0040">ANK repeat</keyword>
<evidence type="ECO:0000259" key="9">
    <source>
        <dbReference type="Pfam" id="PF13962"/>
    </source>
</evidence>
<reference evidence="10" key="1">
    <citation type="journal article" date="2022" name="Cell">
        <title>Repeat-based holocentromeres influence genome architecture and karyotype evolution.</title>
        <authorList>
            <person name="Hofstatter P.G."/>
            <person name="Thangavel G."/>
            <person name="Lux T."/>
            <person name="Neumann P."/>
            <person name="Vondrak T."/>
            <person name="Novak P."/>
            <person name="Zhang M."/>
            <person name="Costa L."/>
            <person name="Castellani M."/>
            <person name="Scott A."/>
            <person name="Toegelov H."/>
            <person name="Fuchs J."/>
            <person name="Mata-Sucre Y."/>
            <person name="Dias Y."/>
            <person name="Vanzela A.L.L."/>
            <person name="Huettel B."/>
            <person name="Almeida C.C.S."/>
            <person name="Simkova H."/>
            <person name="Souza G."/>
            <person name="Pedrosa-Harand A."/>
            <person name="Macas J."/>
            <person name="Mayer K.F.X."/>
            <person name="Houben A."/>
            <person name="Marques A."/>
        </authorList>
    </citation>
    <scope>NUCLEOTIDE SEQUENCE</scope>
    <source>
        <strain evidence="10">RhyBre1mFocal</strain>
    </source>
</reference>
<dbReference type="Pfam" id="PF13962">
    <property type="entry name" value="PGG"/>
    <property type="match status" value="1"/>
</dbReference>
<comment type="subcellular location">
    <subcellularLocation>
        <location evidence="1">Membrane</location>
        <topology evidence="1">Multi-pass membrane protein</topology>
    </subcellularLocation>
</comment>
<keyword evidence="6 8" id="KW-0472">Membrane</keyword>
<feature type="transmembrane region" description="Helical" evidence="8">
    <location>
        <begin position="226"/>
        <end position="248"/>
    </location>
</feature>
<gene>
    <name evidence="10" type="ORF">LUZ63_001022</name>
</gene>
<dbReference type="PROSITE" id="PS50088">
    <property type="entry name" value="ANK_REPEAT"/>
    <property type="match status" value="2"/>
</dbReference>
<dbReference type="PROSITE" id="PS50297">
    <property type="entry name" value="ANK_REP_REGION"/>
    <property type="match status" value="2"/>
</dbReference>
<feature type="transmembrane region" description="Helical" evidence="8">
    <location>
        <begin position="306"/>
        <end position="326"/>
    </location>
</feature>
<dbReference type="OrthoDB" id="683407at2759"/>
<feature type="transmembrane region" description="Helical" evidence="8">
    <location>
        <begin position="260"/>
        <end position="286"/>
    </location>
</feature>
<dbReference type="PANTHER" id="PTHR24186:SF50">
    <property type="entry name" value="ANKYRIN REPEAT-CONTAINING PROTEIN ITN1-LIKE ISOFORM X1"/>
    <property type="match status" value="1"/>
</dbReference>
<feature type="transmembrane region" description="Helical" evidence="8">
    <location>
        <begin position="358"/>
        <end position="378"/>
    </location>
</feature>
<dbReference type="Proteomes" id="UP001151287">
    <property type="component" value="Unassembled WGS sequence"/>
</dbReference>
<dbReference type="InterPro" id="IPR026961">
    <property type="entry name" value="PGG_dom"/>
</dbReference>
<keyword evidence="3" id="KW-0677">Repeat</keyword>
<dbReference type="SUPFAM" id="SSF48403">
    <property type="entry name" value="Ankyrin repeat"/>
    <property type="match status" value="1"/>
</dbReference>
<evidence type="ECO:0000256" key="7">
    <source>
        <dbReference type="PROSITE-ProRule" id="PRU00023"/>
    </source>
</evidence>
<evidence type="ECO:0000256" key="1">
    <source>
        <dbReference type="ARBA" id="ARBA00004141"/>
    </source>
</evidence>
<dbReference type="Pfam" id="PF00023">
    <property type="entry name" value="Ank"/>
    <property type="match status" value="1"/>
</dbReference>
<dbReference type="SMART" id="SM00248">
    <property type="entry name" value="ANK"/>
    <property type="match status" value="3"/>
</dbReference>
<feature type="repeat" description="ANK" evidence="7">
    <location>
        <begin position="130"/>
        <end position="153"/>
    </location>
</feature>
<dbReference type="PANTHER" id="PTHR24186">
    <property type="entry name" value="PROTEIN PHOSPHATASE 1 REGULATORY SUBUNIT"/>
    <property type="match status" value="1"/>
</dbReference>
<dbReference type="EMBL" id="JAMQYH010000001">
    <property type="protein sequence ID" value="KAJ1701243.1"/>
    <property type="molecule type" value="Genomic_DNA"/>
</dbReference>
<accession>A0A9Q0CW13</accession>
<evidence type="ECO:0000313" key="10">
    <source>
        <dbReference type="EMBL" id="KAJ1701243.1"/>
    </source>
</evidence>
<proteinExistence type="predicted"/>
<protein>
    <recommendedName>
        <fullName evidence="9">PGG domain-containing protein</fullName>
    </recommendedName>
</protein>
<keyword evidence="11" id="KW-1185">Reference proteome</keyword>
<evidence type="ECO:0000313" key="11">
    <source>
        <dbReference type="Proteomes" id="UP001151287"/>
    </source>
</evidence>
<dbReference type="InterPro" id="IPR036770">
    <property type="entry name" value="Ankyrin_rpt-contain_sf"/>
</dbReference>
<dbReference type="Gene3D" id="1.25.40.20">
    <property type="entry name" value="Ankyrin repeat-containing domain"/>
    <property type="match status" value="1"/>
</dbReference>
<keyword evidence="2 8" id="KW-0812">Transmembrane</keyword>
<comment type="caution">
    <text evidence="10">The sequence shown here is derived from an EMBL/GenBank/DDBJ whole genome shotgun (WGS) entry which is preliminary data.</text>
</comment>
<feature type="domain" description="PGG" evidence="9">
    <location>
        <begin position="219"/>
        <end position="325"/>
    </location>
</feature>
<evidence type="ECO:0000256" key="5">
    <source>
        <dbReference type="ARBA" id="ARBA00023043"/>
    </source>
</evidence>
<keyword evidence="4 8" id="KW-1133">Transmembrane helix</keyword>
<evidence type="ECO:0000256" key="3">
    <source>
        <dbReference type="ARBA" id="ARBA00022737"/>
    </source>
</evidence>
<evidence type="ECO:0000256" key="2">
    <source>
        <dbReference type="ARBA" id="ARBA00022692"/>
    </source>
</evidence>
<name>A0A9Q0CW13_9POAL</name>
<evidence type="ECO:0000256" key="6">
    <source>
        <dbReference type="ARBA" id="ARBA00023136"/>
    </source>
</evidence>
<feature type="transmembrane region" description="Helical" evidence="8">
    <location>
        <begin position="333"/>
        <end position="352"/>
    </location>
</feature>
<feature type="repeat" description="ANK" evidence="7">
    <location>
        <begin position="20"/>
        <end position="52"/>
    </location>
</feature>